<sequence length="400" mass="41164">MTPPAILIIIPTTAGPLRLRALTPRSGLPASAAFADGDYRPLPWSADYARLCAAGGPLARLVGHEVGPHELRLSGSFDAGRSWEVPVGLAHGLTARGHRLVAEPAEADLILWATGAVDLDLAVLPGDYALLDKIERSRSLLAEAPRARLAVLLPDGPERAAAETAVRALGRPEMLPGKGLTAALDALTRPADPPVAAEAPPPARRLRRLALPVGALAAAGVAAMVAFTPRSVPSLSTKEPAATFAATTAAEPPAREPGTAAATAAKPPDADPAPAPKAPAAPMIHVEELRAPAGSSCRRVAFGADAPERRPVPVETADRFAPTRLAPDLCGIAVRAEAPASRIEVGPELRAAALPPVRLADGAQGYFLREGGRQNLVYAVQAVTEAGAASGPRLVHALTR</sequence>
<accession>A0A840ZQA4</accession>
<dbReference type="EMBL" id="JACHOP010000028">
    <property type="protein sequence ID" value="MBB5759776.1"/>
    <property type="molecule type" value="Genomic_DNA"/>
</dbReference>
<reference evidence="2 3" key="1">
    <citation type="submission" date="2020-08" db="EMBL/GenBank/DDBJ databases">
        <title>Genomic Encyclopedia of Type Strains, Phase IV (KMG-IV): sequencing the most valuable type-strain genomes for metagenomic binning, comparative biology and taxonomic classification.</title>
        <authorList>
            <person name="Goeker M."/>
        </authorList>
    </citation>
    <scope>NUCLEOTIDE SEQUENCE [LARGE SCALE GENOMIC DNA]</scope>
    <source>
        <strain evidence="2 3">DSM 2163</strain>
    </source>
</reference>
<dbReference type="Proteomes" id="UP000583454">
    <property type="component" value="Unassembled WGS sequence"/>
</dbReference>
<feature type="region of interest" description="Disordered" evidence="1">
    <location>
        <begin position="233"/>
        <end position="278"/>
    </location>
</feature>
<keyword evidence="3" id="KW-1185">Reference proteome</keyword>
<feature type="compositionally biased region" description="Low complexity" evidence="1">
    <location>
        <begin position="237"/>
        <end position="267"/>
    </location>
</feature>
<comment type="caution">
    <text evidence="2">The sequence shown here is derived from an EMBL/GenBank/DDBJ whole genome shotgun (WGS) entry which is preliminary data.</text>
</comment>
<evidence type="ECO:0000313" key="2">
    <source>
        <dbReference type="EMBL" id="MBB5759776.1"/>
    </source>
</evidence>
<dbReference type="RefSeq" id="WP_183573159.1">
    <property type="nucleotide sequence ID" value="NZ_JACHOP010000028.1"/>
</dbReference>
<evidence type="ECO:0000256" key="1">
    <source>
        <dbReference type="SAM" id="MobiDB-lite"/>
    </source>
</evidence>
<name>A0A840ZQA4_9HYPH</name>
<proteinExistence type="predicted"/>
<gene>
    <name evidence="2" type="ORF">HNR00_004510</name>
</gene>
<protein>
    <submittedName>
        <fullName evidence="2">Uncharacterized protein</fullName>
    </submittedName>
</protein>
<dbReference type="AlphaFoldDB" id="A0A840ZQA4"/>
<organism evidence="2 3">
    <name type="scientific">Methylorubrum rhodinum</name>
    <dbReference type="NCBI Taxonomy" id="29428"/>
    <lineage>
        <taxon>Bacteria</taxon>
        <taxon>Pseudomonadati</taxon>
        <taxon>Pseudomonadota</taxon>
        <taxon>Alphaproteobacteria</taxon>
        <taxon>Hyphomicrobiales</taxon>
        <taxon>Methylobacteriaceae</taxon>
        <taxon>Methylorubrum</taxon>
    </lineage>
</organism>
<evidence type="ECO:0000313" key="3">
    <source>
        <dbReference type="Proteomes" id="UP000583454"/>
    </source>
</evidence>